<sequence>MTANSELPLAPLEAEIPAEALAPAPILPAPETPPPGPQEDEVFAARAAEARELAWDLAAEPFFGEDMPLKPWSRERHLLAMRLIAMDVPGPPLEELGRLQLRGAEWAKARGIDTPPLTDFVDILPYVPAAEKILFIAAHDPQELAHLRGPRVERFFSAIAKWSEANIRPDQFELACLTALQLTTQHEQMMAMPQPGKKGRADSGN</sequence>
<accession>A0A7W8DQF7</accession>
<gene>
    <name evidence="1" type="ORF">HNQ64_002525</name>
</gene>
<dbReference type="EMBL" id="JACHIF010000004">
    <property type="protein sequence ID" value="MBB5038267.1"/>
    <property type="molecule type" value="Genomic_DNA"/>
</dbReference>
<dbReference type="Proteomes" id="UP000534294">
    <property type="component" value="Unassembled WGS sequence"/>
</dbReference>
<comment type="caution">
    <text evidence="1">The sequence shown here is derived from an EMBL/GenBank/DDBJ whole genome shotgun (WGS) entry which is preliminary data.</text>
</comment>
<dbReference type="AlphaFoldDB" id="A0A7W8DQF7"/>
<organism evidence="1 2">
    <name type="scientific">Prosthecobacter dejongeii</name>
    <dbReference type="NCBI Taxonomy" id="48465"/>
    <lineage>
        <taxon>Bacteria</taxon>
        <taxon>Pseudomonadati</taxon>
        <taxon>Verrucomicrobiota</taxon>
        <taxon>Verrucomicrobiia</taxon>
        <taxon>Verrucomicrobiales</taxon>
        <taxon>Verrucomicrobiaceae</taxon>
        <taxon>Prosthecobacter</taxon>
    </lineage>
</organism>
<protein>
    <submittedName>
        <fullName evidence="1">Uncharacterized protein</fullName>
    </submittedName>
</protein>
<name>A0A7W8DQF7_9BACT</name>
<evidence type="ECO:0000313" key="2">
    <source>
        <dbReference type="Proteomes" id="UP000534294"/>
    </source>
</evidence>
<dbReference type="RefSeq" id="WP_184208907.1">
    <property type="nucleotide sequence ID" value="NZ_JACHIF010000004.1"/>
</dbReference>
<evidence type="ECO:0000313" key="1">
    <source>
        <dbReference type="EMBL" id="MBB5038267.1"/>
    </source>
</evidence>
<proteinExistence type="predicted"/>
<reference evidence="1 2" key="1">
    <citation type="submission" date="2020-08" db="EMBL/GenBank/DDBJ databases">
        <title>Genomic Encyclopedia of Type Strains, Phase IV (KMG-IV): sequencing the most valuable type-strain genomes for metagenomic binning, comparative biology and taxonomic classification.</title>
        <authorList>
            <person name="Goeker M."/>
        </authorList>
    </citation>
    <scope>NUCLEOTIDE SEQUENCE [LARGE SCALE GENOMIC DNA]</scope>
    <source>
        <strain evidence="1 2">DSM 12251</strain>
    </source>
</reference>
<keyword evidence="2" id="KW-1185">Reference proteome</keyword>